<evidence type="ECO:0000256" key="6">
    <source>
        <dbReference type="SAM" id="MobiDB-lite"/>
    </source>
</evidence>
<evidence type="ECO:0000256" key="1">
    <source>
        <dbReference type="ARBA" id="ARBA00003544"/>
    </source>
</evidence>
<reference evidence="9 10" key="1">
    <citation type="journal article" date="2016" name="Nat. Commun.">
        <title>Thousands of microbial genomes shed light on interconnected biogeochemical processes in an aquifer system.</title>
        <authorList>
            <person name="Anantharaman K."/>
            <person name="Brown C.T."/>
            <person name="Hug L.A."/>
            <person name="Sharon I."/>
            <person name="Castelle C.J."/>
            <person name="Probst A.J."/>
            <person name="Thomas B.C."/>
            <person name="Singh A."/>
            <person name="Wilkins M.J."/>
            <person name="Karaoz U."/>
            <person name="Brodie E.L."/>
            <person name="Williams K.H."/>
            <person name="Hubbard S.S."/>
            <person name="Banfield J.F."/>
        </authorList>
    </citation>
    <scope>NUCLEOTIDE SEQUENCE [LARGE SCALE GENOMIC DNA]</scope>
</reference>
<dbReference type="EMBL" id="MFSU01000099">
    <property type="protein sequence ID" value="OGI45648.1"/>
    <property type="molecule type" value="Genomic_DNA"/>
</dbReference>
<evidence type="ECO:0000259" key="7">
    <source>
        <dbReference type="Pfam" id="PF01609"/>
    </source>
</evidence>
<feature type="compositionally biased region" description="Basic and acidic residues" evidence="6">
    <location>
        <begin position="160"/>
        <end position="194"/>
    </location>
</feature>
<dbReference type="GO" id="GO:0004803">
    <property type="term" value="F:transposase activity"/>
    <property type="evidence" value="ECO:0007669"/>
    <property type="project" value="InterPro"/>
</dbReference>
<name>A0A1F6TKP1_9PROT</name>
<evidence type="ECO:0000256" key="4">
    <source>
        <dbReference type="ARBA" id="ARBA00023125"/>
    </source>
</evidence>
<protein>
    <submittedName>
        <fullName evidence="9">Transposase</fullName>
    </submittedName>
</protein>
<comment type="caution">
    <text evidence="9">The sequence shown here is derived from an EMBL/GenBank/DDBJ whole genome shotgun (WGS) entry which is preliminary data.</text>
</comment>
<dbReference type="NCBIfam" id="NF033581">
    <property type="entry name" value="transpos_IS5_4"/>
    <property type="match status" value="1"/>
</dbReference>
<dbReference type="GO" id="GO:0003677">
    <property type="term" value="F:DNA binding"/>
    <property type="evidence" value="ECO:0007669"/>
    <property type="project" value="UniProtKB-KW"/>
</dbReference>
<evidence type="ECO:0000259" key="8">
    <source>
        <dbReference type="Pfam" id="PF05598"/>
    </source>
</evidence>
<feature type="domain" description="Transposase IS4-like" evidence="7">
    <location>
        <begin position="195"/>
        <end position="345"/>
    </location>
</feature>
<accession>A0A1F6TKP1</accession>
<dbReference type="PANTHER" id="PTHR35604">
    <property type="entry name" value="TRANSPOSASE INSH FOR INSERTION SEQUENCE ELEMENT IS5A-RELATED"/>
    <property type="match status" value="1"/>
</dbReference>
<dbReference type="Pfam" id="PF01609">
    <property type="entry name" value="DDE_Tnp_1"/>
    <property type="match status" value="1"/>
</dbReference>
<comment type="function">
    <text evidence="1">Involved in the transposition of the insertion sequence IS5.</text>
</comment>
<dbReference type="InterPro" id="IPR002559">
    <property type="entry name" value="Transposase_11"/>
</dbReference>
<proteinExistence type="inferred from homology"/>
<feature type="region of interest" description="Disordered" evidence="6">
    <location>
        <begin position="156"/>
        <end position="194"/>
    </location>
</feature>
<dbReference type="PANTHER" id="PTHR35604:SF2">
    <property type="entry name" value="TRANSPOSASE INSH FOR INSERTION SEQUENCE ELEMENT IS5A-RELATED"/>
    <property type="match status" value="1"/>
</dbReference>
<dbReference type="GO" id="GO:0006313">
    <property type="term" value="P:DNA transposition"/>
    <property type="evidence" value="ECO:0007669"/>
    <property type="project" value="InterPro"/>
</dbReference>
<dbReference type="InterPro" id="IPR008490">
    <property type="entry name" value="Transposase_InsH_N"/>
</dbReference>
<dbReference type="InterPro" id="IPR047959">
    <property type="entry name" value="Transpos_IS5"/>
</dbReference>
<evidence type="ECO:0000256" key="2">
    <source>
        <dbReference type="ARBA" id="ARBA00010075"/>
    </source>
</evidence>
<dbReference type="Proteomes" id="UP000178885">
    <property type="component" value="Unassembled WGS sequence"/>
</dbReference>
<dbReference type="Pfam" id="PF05598">
    <property type="entry name" value="DUF772"/>
    <property type="match status" value="1"/>
</dbReference>
<evidence type="ECO:0000313" key="10">
    <source>
        <dbReference type="Proteomes" id="UP000178885"/>
    </source>
</evidence>
<feature type="domain" description="Transposase InsH N-terminal" evidence="8">
    <location>
        <begin position="17"/>
        <end position="114"/>
    </location>
</feature>
<sequence length="359" mass="40525">MRGADISQNALFVTATVENFVPLDHPLRALRNLIDEALKDLDGLFESIYAEAGRKSIPPERLVRALLLQVLYTIRSERQLVEQVRYNMLYRWFVGLTMDEAVWSHSTFSKNRDRLLAHDVVGELFETVVEMARTRGLLSEEHFSVDGTLIQAWASQKSFRPKDEGPGGTGRNEERDFRGEERKNDTHHSVTDPDARLYRKSQGTGAILCYQGHSVMENRHGLIAQAKVSHASGTAERDTALALLRALPGKRRKTVGGDKGYDVESFVRGCRDERITVHVAAKKKGSAIDRRTQRHAGYAVSQKIRKRIEEAFGWNKSIGTLRQVKQRGLARVDALFQFGMLSWNLVRMRNILALNAATG</sequence>
<keyword evidence="4" id="KW-0238">DNA-binding</keyword>
<keyword evidence="3" id="KW-0815">Transposition</keyword>
<evidence type="ECO:0000313" key="9">
    <source>
        <dbReference type="EMBL" id="OGI45648.1"/>
    </source>
</evidence>
<gene>
    <name evidence="9" type="ORF">A2151_02225</name>
</gene>
<evidence type="ECO:0000256" key="3">
    <source>
        <dbReference type="ARBA" id="ARBA00022578"/>
    </source>
</evidence>
<keyword evidence="5" id="KW-0233">DNA recombination</keyword>
<evidence type="ECO:0000256" key="5">
    <source>
        <dbReference type="ARBA" id="ARBA00023172"/>
    </source>
</evidence>
<organism evidence="9 10">
    <name type="scientific">Candidatus Muproteobacteria bacterium RBG_16_65_34</name>
    <dbReference type="NCBI Taxonomy" id="1817760"/>
    <lineage>
        <taxon>Bacteria</taxon>
        <taxon>Pseudomonadati</taxon>
        <taxon>Pseudomonadota</taxon>
        <taxon>Candidatus Muproteobacteria</taxon>
    </lineage>
</organism>
<dbReference type="AlphaFoldDB" id="A0A1F6TKP1"/>
<comment type="similarity">
    <text evidence="2">Belongs to the transposase 11 family.</text>
</comment>